<name>A0ACC0M998_RHOML</name>
<proteinExistence type="predicted"/>
<dbReference type="EMBL" id="CM046396">
    <property type="protein sequence ID" value="KAI8537159.1"/>
    <property type="molecule type" value="Genomic_DNA"/>
</dbReference>
<organism evidence="1 2">
    <name type="scientific">Rhododendron molle</name>
    <name type="common">Chinese azalea</name>
    <name type="synonym">Azalea mollis</name>
    <dbReference type="NCBI Taxonomy" id="49168"/>
    <lineage>
        <taxon>Eukaryota</taxon>
        <taxon>Viridiplantae</taxon>
        <taxon>Streptophyta</taxon>
        <taxon>Embryophyta</taxon>
        <taxon>Tracheophyta</taxon>
        <taxon>Spermatophyta</taxon>
        <taxon>Magnoliopsida</taxon>
        <taxon>eudicotyledons</taxon>
        <taxon>Gunneridae</taxon>
        <taxon>Pentapetalae</taxon>
        <taxon>asterids</taxon>
        <taxon>Ericales</taxon>
        <taxon>Ericaceae</taxon>
        <taxon>Ericoideae</taxon>
        <taxon>Rhodoreae</taxon>
        <taxon>Rhododendron</taxon>
    </lineage>
</organism>
<protein>
    <submittedName>
        <fullName evidence="1">Uncharacterized protein</fullName>
    </submittedName>
</protein>
<accession>A0ACC0M998</accession>
<dbReference type="Proteomes" id="UP001062846">
    <property type="component" value="Chromosome 9"/>
</dbReference>
<gene>
    <name evidence="1" type="ORF">RHMOL_Rhmol09G0004100</name>
</gene>
<comment type="caution">
    <text evidence="1">The sequence shown here is derived from an EMBL/GenBank/DDBJ whole genome shotgun (WGS) entry which is preliminary data.</text>
</comment>
<evidence type="ECO:0000313" key="1">
    <source>
        <dbReference type="EMBL" id="KAI8537159.1"/>
    </source>
</evidence>
<evidence type="ECO:0000313" key="2">
    <source>
        <dbReference type="Proteomes" id="UP001062846"/>
    </source>
</evidence>
<keyword evidence="2" id="KW-1185">Reference proteome</keyword>
<sequence>MENKAAAAEEQQLQEEEDEVIYFDPNATKMAQVVQSDPSGGWQKCWEQGLTPWDLGKPTPVLVHLHQTGALPKGRTLIPGCGSGYDVVAIACPERYVVGLDKSDKAHKRAKELTSSSPNADCLTFLNEDFFAWKPTELFDLIFDYTYEELLRPLGFKPVSIVENGLATGDREGREMLGRWKKVRQPINIAVKCEEEK</sequence>
<reference evidence="1" key="1">
    <citation type="submission" date="2022-02" db="EMBL/GenBank/DDBJ databases">
        <title>Plant Genome Project.</title>
        <authorList>
            <person name="Zhang R.-G."/>
        </authorList>
    </citation>
    <scope>NUCLEOTIDE SEQUENCE</scope>
    <source>
        <strain evidence="1">AT1</strain>
    </source>
</reference>